<proteinExistence type="predicted"/>
<accession>A0A8R7QSD3</accession>
<sequence length="100" mass="10506">MVNSTAKSPTPPLAIPASHAKSRLNPPFFLFPKGWICSRAWRVRPTAPAGSPSSHGGQSRPATTAGGARGPALTSSATPFSRTLRGAGRRIWSSSLRNAR</sequence>
<reference evidence="3" key="1">
    <citation type="journal article" date="2013" name="Nature">
        <title>Draft genome of the wheat A-genome progenitor Triticum urartu.</title>
        <authorList>
            <person name="Ling H.Q."/>
            <person name="Zhao S."/>
            <person name="Liu D."/>
            <person name="Wang J."/>
            <person name="Sun H."/>
            <person name="Zhang C."/>
            <person name="Fan H."/>
            <person name="Li D."/>
            <person name="Dong L."/>
            <person name="Tao Y."/>
            <person name="Gao C."/>
            <person name="Wu H."/>
            <person name="Li Y."/>
            <person name="Cui Y."/>
            <person name="Guo X."/>
            <person name="Zheng S."/>
            <person name="Wang B."/>
            <person name="Yu K."/>
            <person name="Liang Q."/>
            <person name="Yang W."/>
            <person name="Lou X."/>
            <person name="Chen J."/>
            <person name="Feng M."/>
            <person name="Jian J."/>
            <person name="Zhang X."/>
            <person name="Luo G."/>
            <person name="Jiang Y."/>
            <person name="Liu J."/>
            <person name="Wang Z."/>
            <person name="Sha Y."/>
            <person name="Zhang B."/>
            <person name="Wu H."/>
            <person name="Tang D."/>
            <person name="Shen Q."/>
            <person name="Xue P."/>
            <person name="Zou S."/>
            <person name="Wang X."/>
            <person name="Liu X."/>
            <person name="Wang F."/>
            <person name="Yang Y."/>
            <person name="An X."/>
            <person name="Dong Z."/>
            <person name="Zhang K."/>
            <person name="Zhang X."/>
            <person name="Luo M.C."/>
            <person name="Dvorak J."/>
            <person name="Tong Y."/>
            <person name="Wang J."/>
            <person name="Yang H."/>
            <person name="Li Z."/>
            <person name="Wang D."/>
            <person name="Zhang A."/>
            <person name="Wang J."/>
        </authorList>
    </citation>
    <scope>NUCLEOTIDE SEQUENCE</scope>
    <source>
        <strain evidence="3">cv. G1812</strain>
    </source>
</reference>
<reference evidence="2" key="2">
    <citation type="submission" date="2018-03" db="EMBL/GenBank/DDBJ databases">
        <title>The Triticum urartu genome reveals the dynamic nature of wheat genome evolution.</title>
        <authorList>
            <person name="Ling H."/>
            <person name="Ma B."/>
            <person name="Shi X."/>
            <person name="Liu H."/>
            <person name="Dong L."/>
            <person name="Sun H."/>
            <person name="Cao Y."/>
            <person name="Gao Q."/>
            <person name="Zheng S."/>
            <person name="Li Y."/>
            <person name="Yu Y."/>
            <person name="Du H."/>
            <person name="Qi M."/>
            <person name="Li Y."/>
            <person name="Yu H."/>
            <person name="Cui Y."/>
            <person name="Wang N."/>
            <person name="Chen C."/>
            <person name="Wu H."/>
            <person name="Zhao Y."/>
            <person name="Zhang J."/>
            <person name="Li Y."/>
            <person name="Zhou W."/>
            <person name="Zhang B."/>
            <person name="Hu W."/>
            <person name="Eijk M."/>
            <person name="Tang J."/>
            <person name="Witsenboer H."/>
            <person name="Zhao S."/>
            <person name="Li Z."/>
            <person name="Zhang A."/>
            <person name="Wang D."/>
            <person name="Liang C."/>
        </authorList>
    </citation>
    <scope>NUCLEOTIDE SEQUENCE [LARGE SCALE GENOMIC DNA]</scope>
    <source>
        <strain evidence="2">cv. G1812</strain>
    </source>
</reference>
<feature type="region of interest" description="Disordered" evidence="1">
    <location>
        <begin position="45"/>
        <end position="100"/>
    </location>
</feature>
<protein>
    <submittedName>
        <fullName evidence="2">Uncharacterized protein</fullName>
    </submittedName>
</protein>
<reference evidence="2" key="3">
    <citation type="submission" date="2022-06" db="UniProtKB">
        <authorList>
            <consortium name="EnsemblPlants"/>
        </authorList>
    </citation>
    <scope>IDENTIFICATION</scope>
</reference>
<keyword evidence="3" id="KW-1185">Reference proteome</keyword>
<organism evidence="2 3">
    <name type="scientific">Triticum urartu</name>
    <name type="common">Red wild einkorn</name>
    <name type="synonym">Crithodium urartu</name>
    <dbReference type="NCBI Taxonomy" id="4572"/>
    <lineage>
        <taxon>Eukaryota</taxon>
        <taxon>Viridiplantae</taxon>
        <taxon>Streptophyta</taxon>
        <taxon>Embryophyta</taxon>
        <taxon>Tracheophyta</taxon>
        <taxon>Spermatophyta</taxon>
        <taxon>Magnoliopsida</taxon>
        <taxon>Liliopsida</taxon>
        <taxon>Poales</taxon>
        <taxon>Poaceae</taxon>
        <taxon>BOP clade</taxon>
        <taxon>Pooideae</taxon>
        <taxon>Triticodae</taxon>
        <taxon>Triticeae</taxon>
        <taxon>Triticinae</taxon>
        <taxon>Triticum</taxon>
    </lineage>
</organism>
<evidence type="ECO:0000313" key="3">
    <source>
        <dbReference type="Proteomes" id="UP000015106"/>
    </source>
</evidence>
<evidence type="ECO:0000313" key="2">
    <source>
        <dbReference type="EnsemblPlants" id="TuG1812G0600002517.01.T01.cds258286"/>
    </source>
</evidence>
<dbReference type="Gramene" id="TuG1812G0600002517.01.T01">
    <property type="protein sequence ID" value="TuG1812G0600002517.01.T01.cds258286"/>
    <property type="gene ID" value="TuG1812G0600002517.01"/>
</dbReference>
<feature type="region of interest" description="Disordered" evidence="1">
    <location>
        <begin position="1"/>
        <end position="24"/>
    </location>
</feature>
<dbReference type="Proteomes" id="UP000015106">
    <property type="component" value="Chromosome 6"/>
</dbReference>
<evidence type="ECO:0000256" key="1">
    <source>
        <dbReference type="SAM" id="MobiDB-lite"/>
    </source>
</evidence>
<dbReference type="AlphaFoldDB" id="A0A8R7QSD3"/>
<name>A0A8R7QSD3_TRIUA</name>
<feature type="compositionally biased region" description="Low complexity" evidence="1">
    <location>
        <begin position="60"/>
        <end position="72"/>
    </location>
</feature>
<dbReference type="EnsemblPlants" id="TuG1812G0600002517.01.T01">
    <property type="protein sequence ID" value="TuG1812G0600002517.01.T01.cds258286"/>
    <property type="gene ID" value="TuG1812G0600002517.01"/>
</dbReference>